<keyword evidence="2" id="KW-1185">Reference proteome</keyword>
<accession>A0A484APT4</accession>
<dbReference type="EMBL" id="LSRL02007240">
    <property type="protein sequence ID" value="TDG38232.1"/>
    <property type="molecule type" value="Genomic_DNA"/>
</dbReference>
<comment type="caution">
    <text evidence="1">The sequence shown here is derived from an EMBL/GenBank/DDBJ whole genome shotgun (WGS) entry which is preliminary data.</text>
</comment>
<reference evidence="1 2" key="1">
    <citation type="journal article" date="2019" name="J. Hered.">
        <title>An Improved Genome Assembly for Drosophila navojoa, the Basal Species in the mojavensis Cluster.</title>
        <authorList>
            <person name="Vanderlinde T."/>
            <person name="Dupim E.G."/>
            <person name="Nazario-Yepiz N.O."/>
            <person name="Carvalho A.B."/>
        </authorList>
    </citation>
    <scope>NUCLEOTIDE SEQUENCE [LARGE SCALE GENOMIC DNA]</scope>
    <source>
        <strain evidence="1">Navoj_Jal97</strain>
        <tissue evidence="1">Whole organism</tissue>
    </source>
</reference>
<protein>
    <submittedName>
        <fullName evidence="1">Uncharacterized protein</fullName>
    </submittedName>
</protein>
<feature type="non-terminal residue" evidence="1">
    <location>
        <position position="1"/>
    </location>
</feature>
<dbReference type="AlphaFoldDB" id="A0A484APT4"/>
<evidence type="ECO:0000313" key="1">
    <source>
        <dbReference type="EMBL" id="TDG38232.1"/>
    </source>
</evidence>
<name>A0A484APT4_DRONA</name>
<sequence length="45" mass="5067">KSYREDEPHRKDDDGQYIEGHQSSWDVLLPEISLAINSSVANPIG</sequence>
<proteinExistence type="predicted"/>
<evidence type="ECO:0000313" key="2">
    <source>
        <dbReference type="Proteomes" id="UP000295192"/>
    </source>
</evidence>
<organism evidence="1 2">
    <name type="scientific">Drosophila navojoa</name>
    <name type="common">Fruit fly</name>
    <dbReference type="NCBI Taxonomy" id="7232"/>
    <lineage>
        <taxon>Eukaryota</taxon>
        <taxon>Metazoa</taxon>
        <taxon>Ecdysozoa</taxon>
        <taxon>Arthropoda</taxon>
        <taxon>Hexapoda</taxon>
        <taxon>Insecta</taxon>
        <taxon>Pterygota</taxon>
        <taxon>Neoptera</taxon>
        <taxon>Endopterygota</taxon>
        <taxon>Diptera</taxon>
        <taxon>Brachycera</taxon>
        <taxon>Muscomorpha</taxon>
        <taxon>Ephydroidea</taxon>
        <taxon>Drosophilidae</taxon>
        <taxon>Drosophila</taxon>
    </lineage>
</organism>
<dbReference type="Proteomes" id="UP000295192">
    <property type="component" value="Unassembled WGS sequence"/>
</dbReference>
<gene>
    <name evidence="1" type="ORF">AWZ03_015346</name>
</gene>